<protein>
    <submittedName>
        <fullName evidence="2">Lysophospholipase L1-like esterase</fullName>
    </submittedName>
</protein>
<accession>A0ABS2Q6H2</accession>
<dbReference type="EMBL" id="JAFBEV010000001">
    <property type="protein sequence ID" value="MBM7656592.1"/>
    <property type="molecule type" value="Genomic_DNA"/>
</dbReference>
<name>A0ABS2Q6H2_9BACL</name>
<evidence type="ECO:0000259" key="1">
    <source>
        <dbReference type="Pfam" id="PF13472"/>
    </source>
</evidence>
<reference evidence="2 3" key="1">
    <citation type="submission" date="2021-01" db="EMBL/GenBank/DDBJ databases">
        <title>Genomic Encyclopedia of Type Strains, Phase IV (KMG-IV): sequencing the most valuable type-strain genomes for metagenomic binning, comparative biology and taxonomic classification.</title>
        <authorList>
            <person name="Goeker M."/>
        </authorList>
    </citation>
    <scope>NUCLEOTIDE SEQUENCE [LARGE SCALE GENOMIC DNA]</scope>
    <source>
        <strain evidence="2 3">DSM 100968</strain>
    </source>
</reference>
<comment type="caution">
    <text evidence="2">The sequence shown here is derived from an EMBL/GenBank/DDBJ whole genome shotgun (WGS) entry which is preliminary data.</text>
</comment>
<evidence type="ECO:0000313" key="2">
    <source>
        <dbReference type="EMBL" id="MBM7656592.1"/>
    </source>
</evidence>
<dbReference type="InterPro" id="IPR013830">
    <property type="entry name" value="SGNH_hydro"/>
</dbReference>
<keyword evidence="3" id="KW-1185">Reference proteome</keyword>
<proteinExistence type="predicted"/>
<dbReference type="Pfam" id="PF13472">
    <property type="entry name" value="Lipase_GDSL_2"/>
    <property type="match status" value="1"/>
</dbReference>
<dbReference type="SUPFAM" id="SSF52266">
    <property type="entry name" value="SGNH hydrolase"/>
    <property type="match status" value="1"/>
</dbReference>
<evidence type="ECO:0000313" key="3">
    <source>
        <dbReference type="Proteomes" id="UP000823201"/>
    </source>
</evidence>
<sequence>MMSLMGDRPLYVALGDSLTVGIGATFFQPNFVKLYQHSIEYYFRQPVERLSFAKNGATSEQILEQLLHPETTHAVANASFITLTAGGNDMLHASRKWLKTGNQAELSESIQSCVATIEEILWTIFEIHASNPQKFCVRVLNLYNPMPQIRETYFWLEQYNKQLASLERAPDVKIADVYHAFLGNEPMLLTLDHTHPNPLGYRIMADTAVHLGFEPVS</sequence>
<dbReference type="InterPro" id="IPR036514">
    <property type="entry name" value="SGNH_hydro_sf"/>
</dbReference>
<dbReference type="RefSeq" id="WP_239529231.1">
    <property type="nucleotide sequence ID" value="NZ_JAFBEV010000001.1"/>
</dbReference>
<organism evidence="2 3">
    <name type="scientific">Sporolactobacillus spathodeae</name>
    <dbReference type="NCBI Taxonomy" id="1465502"/>
    <lineage>
        <taxon>Bacteria</taxon>
        <taxon>Bacillati</taxon>
        <taxon>Bacillota</taxon>
        <taxon>Bacilli</taxon>
        <taxon>Bacillales</taxon>
        <taxon>Sporolactobacillaceae</taxon>
        <taxon>Sporolactobacillus</taxon>
    </lineage>
</organism>
<gene>
    <name evidence="2" type="ORF">JOC27_000028</name>
</gene>
<dbReference type="Proteomes" id="UP000823201">
    <property type="component" value="Unassembled WGS sequence"/>
</dbReference>
<dbReference type="Gene3D" id="3.40.50.1110">
    <property type="entry name" value="SGNH hydrolase"/>
    <property type="match status" value="1"/>
</dbReference>
<feature type="domain" description="SGNH hydrolase-type esterase" evidence="1">
    <location>
        <begin position="13"/>
        <end position="203"/>
    </location>
</feature>